<proteinExistence type="predicted"/>
<dbReference type="AlphaFoldDB" id="A0A0J0YTW1"/>
<comment type="caution">
    <text evidence="2">The sequence shown here is derived from an EMBL/GenBank/DDBJ whole genome shotgun (WGS) entry which is preliminary data.</text>
</comment>
<feature type="transmembrane region" description="Helical" evidence="1">
    <location>
        <begin position="69"/>
        <end position="102"/>
    </location>
</feature>
<dbReference type="Proteomes" id="UP000036027">
    <property type="component" value="Unassembled WGS sequence"/>
</dbReference>
<evidence type="ECO:0000256" key="1">
    <source>
        <dbReference type="SAM" id="Phobius"/>
    </source>
</evidence>
<gene>
    <name evidence="2" type="ORF">PL75_03000</name>
</gene>
<name>A0A0J0YTW1_9NEIS</name>
<evidence type="ECO:0008006" key="4">
    <source>
        <dbReference type="Google" id="ProtNLM"/>
    </source>
</evidence>
<dbReference type="EMBL" id="JTDO01000003">
    <property type="protein sequence ID" value="KLT73544.1"/>
    <property type="molecule type" value="Genomic_DNA"/>
</dbReference>
<keyword evidence="1" id="KW-0472">Membrane</keyword>
<dbReference type="RefSeq" id="WP_047760422.1">
    <property type="nucleotide sequence ID" value="NZ_CP091510.1"/>
</dbReference>
<protein>
    <recommendedName>
        <fullName evidence="4">Transmembrane protein</fullName>
    </recommendedName>
</protein>
<dbReference type="STRING" id="1470200.PL75_03000"/>
<evidence type="ECO:0000313" key="2">
    <source>
        <dbReference type="EMBL" id="KLT73544.1"/>
    </source>
</evidence>
<feature type="transmembrane region" description="Helical" evidence="1">
    <location>
        <begin position="21"/>
        <end position="49"/>
    </location>
</feature>
<dbReference type="PATRIC" id="fig|1470200.3.peg.1686"/>
<evidence type="ECO:0000313" key="3">
    <source>
        <dbReference type="Proteomes" id="UP000036027"/>
    </source>
</evidence>
<keyword evidence="3" id="KW-1185">Reference proteome</keyword>
<accession>A0A0J0YTW1</accession>
<dbReference type="OrthoDB" id="5405464at2"/>
<reference evidence="2 3" key="1">
    <citation type="submission" date="2014-11" db="EMBL/GenBank/DDBJ databases">
        <title>Genome of a novel goose pathogen.</title>
        <authorList>
            <person name="Hansen C.M."/>
            <person name="Hueffer K."/>
            <person name="Choi S.C."/>
        </authorList>
    </citation>
    <scope>NUCLEOTIDE SEQUENCE [LARGE SCALE GENOMIC DNA]</scope>
    <source>
        <strain evidence="2 3">KH1503</strain>
    </source>
</reference>
<keyword evidence="1" id="KW-0812">Transmembrane</keyword>
<organism evidence="2 3">
    <name type="scientific">Neisseria arctica</name>
    <dbReference type="NCBI Taxonomy" id="1470200"/>
    <lineage>
        <taxon>Bacteria</taxon>
        <taxon>Pseudomonadati</taxon>
        <taxon>Pseudomonadota</taxon>
        <taxon>Betaproteobacteria</taxon>
        <taxon>Neisseriales</taxon>
        <taxon>Neisseriaceae</taxon>
        <taxon>Neisseria</taxon>
    </lineage>
</organism>
<sequence length="123" mass="13711">MDYRIIGHPGQAPKDDSQLRTYAIIVYALYAASLIIGFTLLAGVIMAYLKRNDAVGTPYYDQFAYLIKTFWVTVAGLFIGVLTLGVLVGGLILVLVSIWFVYRVVAGFIKLYDHRPISADGWF</sequence>
<keyword evidence="1" id="KW-1133">Transmembrane helix</keyword>